<protein>
    <recommendedName>
        <fullName evidence="4">Secreted protein</fullName>
    </recommendedName>
</protein>
<keyword evidence="3" id="KW-1185">Reference proteome</keyword>
<dbReference type="Proteomes" id="UP000198282">
    <property type="component" value="Unassembled WGS sequence"/>
</dbReference>
<keyword evidence="1" id="KW-0732">Signal</keyword>
<proteinExistence type="predicted"/>
<name>A0A239JPP8_9ACTN</name>
<dbReference type="EMBL" id="FZOD01000023">
    <property type="protein sequence ID" value="SNT07996.1"/>
    <property type="molecule type" value="Genomic_DNA"/>
</dbReference>
<dbReference type="AlphaFoldDB" id="A0A239JPP8"/>
<accession>A0A239JPP8</accession>
<dbReference type="RefSeq" id="WP_089209474.1">
    <property type="nucleotide sequence ID" value="NZ_FZOD01000023.1"/>
</dbReference>
<evidence type="ECO:0000313" key="3">
    <source>
        <dbReference type="Proteomes" id="UP000198282"/>
    </source>
</evidence>
<evidence type="ECO:0000313" key="2">
    <source>
        <dbReference type="EMBL" id="SNT07996.1"/>
    </source>
</evidence>
<feature type="chain" id="PRO_5012444306" description="Secreted protein" evidence="1">
    <location>
        <begin position="32"/>
        <end position="104"/>
    </location>
</feature>
<organism evidence="2 3">
    <name type="scientific">Streptosporangium subroseum</name>
    <dbReference type="NCBI Taxonomy" id="106412"/>
    <lineage>
        <taxon>Bacteria</taxon>
        <taxon>Bacillati</taxon>
        <taxon>Actinomycetota</taxon>
        <taxon>Actinomycetes</taxon>
        <taxon>Streptosporangiales</taxon>
        <taxon>Streptosporangiaceae</taxon>
        <taxon>Streptosporangium</taxon>
    </lineage>
</organism>
<gene>
    <name evidence="2" type="ORF">SAMN05216276_1023117</name>
</gene>
<sequence>MSSRTCRTALALATAATAITVPIAFALTAHAASPPQSYRCMEGPRVGSVTINGAVSPSTVGSGCTTVFGDDGVMFFANNPEPFLCKGVISIDGTAAGEECHTPD</sequence>
<evidence type="ECO:0000256" key="1">
    <source>
        <dbReference type="SAM" id="SignalP"/>
    </source>
</evidence>
<feature type="signal peptide" evidence="1">
    <location>
        <begin position="1"/>
        <end position="31"/>
    </location>
</feature>
<evidence type="ECO:0008006" key="4">
    <source>
        <dbReference type="Google" id="ProtNLM"/>
    </source>
</evidence>
<reference evidence="2 3" key="1">
    <citation type="submission" date="2017-06" db="EMBL/GenBank/DDBJ databases">
        <authorList>
            <person name="Kim H.J."/>
            <person name="Triplett B.A."/>
        </authorList>
    </citation>
    <scope>NUCLEOTIDE SEQUENCE [LARGE SCALE GENOMIC DNA]</scope>
    <source>
        <strain evidence="2 3">CGMCC 4.2132</strain>
    </source>
</reference>